<dbReference type="EMBL" id="UOFL01000041">
    <property type="protein sequence ID" value="VAW73130.1"/>
    <property type="molecule type" value="Genomic_DNA"/>
</dbReference>
<feature type="domain" description="GGDEF" evidence="1">
    <location>
        <begin position="118"/>
        <end position="278"/>
    </location>
</feature>
<dbReference type="SUPFAM" id="SSF55073">
    <property type="entry name" value="Nucleotide cyclase"/>
    <property type="match status" value="1"/>
</dbReference>
<dbReference type="GO" id="GO:0009143">
    <property type="term" value="P:nucleoside triphosphate catabolic process"/>
    <property type="evidence" value="ECO:0007669"/>
    <property type="project" value="InterPro"/>
</dbReference>
<dbReference type="Pfam" id="PF00990">
    <property type="entry name" value="GGDEF"/>
    <property type="match status" value="1"/>
</dbReference>
<name>A0A3B0Y8H6_9ZZZZ</name>
<gene>
    <name evidence="2" type="ORF">MNBD_GAMMA12-528</name>
</gene>
<evidence type="ECO:0000313" key="2">
    <source>
        <dbReference type="EMBL" id="VAW73130.1"/>
    </source>
</evidence>
<dbReference type="SMART" id="SM00267">
    <property type="entry name" value="GGDEF"/>
    <property type="match status" value="1"/>
</dbReference>
<evidence type="ECO:0000259" key="1">
    <source>
        <dbReference type="SMART" id="SM00267"/>
    </source>
</evidence>
<reference evidence="2" key="1">
    <citation type="submission" date="2018-06" db="EMBL/GenBank/DDBJ databases">
        <authorList>
            <person name="Zhirakovskaya E."/>
        </authorList>
    </citation>
    <scope>NUCLEOTIDE SEQUENCE</scope>
</reference>
<dbReference type="InterPro" id="IPR029787">
    <property type="entry name" value="Nucleotide_cyclase"/>
</dbReference>
<dbReference type="Gene3D" id="3.30.70.270">
    <property type="match status" value="1"/>
</dbReference>
<proteinExistence type="predicted"/>
<accession>A0A3B0Y8H6</accession>
<dbReference type="InterPro" id="IPR025984">
    <property type="entry name" value="DCTPP"/>
</dbReference>
<dbReference type="GO" id="GO:0047429">
    <property type="term" value="F:nucleoside triphosphate diphosphatase activity"/>
    <property type="evidence" value="ECO:0007669"/>
    <property type="project" value="InterPro"/>
</dbReference>
<organism evidence="2">
    <name type="scientific">hydrothermal vent metagenome</name>
    <dbReference type="NCBI Taxonomy" id="652676"/>
    <lineage>
        <taxon>unclassified sequences</taxon>
        <taxon>metagenomes</taxon>
        <taxon>ecological metagenomes</taxon>
    </lineage>
</organism>
<dbReference type="InterPro" id="IPR043128">
    <property type="entry name" value="Rev_trsase/Diguanyl_cyclase"/>
</dbReference>
<dbReference type="AlphaFoldDB" id="A0A3B0Y8H6"/>
<dbReference type="PANTHER" id="PTHR46523">
    <property type="entry name" value="DCTP PYROPHOSPHATASE 1"/>
    <property type="match status" value="1"/>
</dbReference>
<dbReference type="InterPro" id="IPR052555">
    <property type="entry name" value="dCTP_Pyrophosphatase"/>
</dbReference>
<dbReference type="InterPro" id="IPR000160">
    <property type="entry name" value="GGDEF_dom"/>
</dbReference>
<dbReference type="Pfam" id="PF12643">
    <property type="entry name" value="MazG-like"/>
    <property type="match status" value="1"/>
</dbReference>
<sequence>MKSELPDPLQDLTTRLASFATQRNWQQFHSPKNLSMALVAEAAELVEIFQWLNEEKSEQLDPEQWQNARMELADIFIYLLRISDRLNVNLVQAAEEKIEINEQRYPIDKVKGSAKRASEYSHNQTEQQTPSLRDPVTGLLEYPVFRLTLEPQLARCRRYNTQLCLARMAVEFIHHPDDINFHAEHLRTITHLLKQNLRWADQVGKTDNGQFLIVLPEASVNDSTLIINKIHPQLNTLSFIKSIAYGVCEWKNGDDDKSLNERTAQAINTAIAQNTLITVL</sequence>
<dbReference type="Gene3D" id="1.10.287.1080">
    <property type="entry name" value="MazG-like"/>
    <property type="match status" value="1"/>
</dbReference>
<dbReference type="PANTHER" id="PTHR46523:SF1">
    <property type="entry name" value="DCTP PYROPHOSPHATASE 1"/>
    <property type="match status" value="1"/>
</dbReference>
<protein>
    <recommendedName>
        <fullName evidence="1">GGDEF domain-containing protein</fullName>
    </recommendedName>
</protein>
<dbReference type="SUPFAM" id="SSF101386">
    <property type="entry name" value="all-alpha NTP pyrophosphatases"/>
    <property type="match status" value="1"/>
</dbReference>
<dbReference type="CDD" id="cd11537">
    <property type="entry name" value="NTP-PPase_RS21-C6_like"/>
    <property type="match status" value="1"/>
</dbReference>